<name>A0ABX1P0Y0_9CYAN</name>
<organism evidence="1 2">
    <name type="scientific">Brasilonema bromeliae SPC951</name>
    <dbReference type="NCBI Taxonomy" id="385972"/>
    <lineage>
        <taxon>Bacteria</taxon>
        <taxon>Bacillati</taxon>
        <taxon>Cyanobacteriota</taxon>
        <taxon>Cyanophyceae</taxon>
        <taxon>Nostocales</taxon>
        <taxon>Scytonemataceae</taxon>
        <taxon>Brasilonema</taxon>
        <taxon>Bromeliae group (in: Brasilonema)</taxon>
    </lineage>
</organism>
<sequence length="82" mass="8915">MLPLGFPYAGSPVGLSPCSLITVRCVFGNYSLRCSKITSAKALRIFSALWCVFKIGNVLGRKGVVTERFKITGEVANKYPKS</sequence>
<proteinExistence type="predicted"/>
<dbReference type="EMBL" id="QMEB01000001">
    <property type="protein sequence ID" value="NMG17964.1"/>
    <property type="molecule type" value="Genomic_DNA"/>
</dbReference>
<accession>A0ABX1P0Y0</accession>
<evidence type="ECO:0000313" key="1">
    <source>
        <dbReference type="EMBL" id="NMG17964.1"/>
    </source>
</evidence>
<dbReference type="Proteomes" id="UP000718564">
    <property type="component" value="Unassembled WGS sequence"/>
</dbReference>
<protein>
    <submittedName>
        <fullName evidence="1">Uncharacterized protein</fullName>
    </submittedName>
</protein>
<comment type="caution">
    <text evidence="1">The sequence shown here is derived from an EMBL/GenBank/DDBJ whole genome shotgun (WGS) entry which is preliminary data.</text>
</comment>
<reference evidence="1 2" key="1">
    <citation type="submission" date="2018-06" db="EMBL/GenBank/DDBJ databases">
        <title>Comparative genomics of Brasilonema spp. strains.</title>
        <authorList>
            <person name="Alvarenga D.O."/>
            <person name="Fiore M.F."/>
            <person name="Varani A.M."/>
        </authorList>
    </citation>
    <scope>NUCLEOTIDE SEQUENCE [LARGE SCALE GENOMIC DNA]</scope>
    <source>
        <strain evidence="1 2">SPC951</strain>
    </source>
</reference>
<keyword evidence="2" id="KW-1185">Reference proteome</keyword>
<evidence type="ECO:0000313" key="2">
    <source>
        <dbReference type="Proteomes" id="UP000718564"/>
    </source>
</evidence>
<gene>
    <name evidence="1" type="ORF">DP116_00290</name>
</gene>